<gene>
    <name evidence="1" type="ORF">BEN49_07720</name>
</gene>
<sequence length="77" mass="8318">MQLNKVLTLRQLAEAILALPEHEQREPAFVNSPLFFGPVVSVGHLGHITELKNAAGQVFGEMSAVTPVLHVPTSVHP</sequence>
<dbReference type="RefSeq" id="WP_125916836.1">
    <property type="nucleotide sequence ID" value="NZ_MDZA01000210.1"/>
</dbReference>
<comment type="caution">
    <text evidence="1">The sequence shown here is derived from an EMBL/GenBank/DDBJ whole genome shotgun (WGS) entry which is preliminary data.</text>
</comment>
<accession>A0A1G1TGR6</accession>
<dbReference type="EMBL" id="MDZA01000210">
    <property type="protein sequence ID" value="OGX90013.1"/>
    <property type="molecule type" value="Genomic_DNA"/>
</dbReference>
<reference evidence="1 2" key="1">
    <citation type="submission" date="2016-08" db="EMBL/GenBank/DDBJ databases">
        <title>Hymenobacter coccineus sp. nov., Hymenobacter lapidarius sp. nov. and Hymenobacter glacialis sp. nov., isolated from Antarctic soil.</title>
        <authorList>
            <person name="Sedlacek I."/>
            <person name="Kralova S."/>
            <person name="Kyrova K."/>
            <person name="Maslanova I."/>
            <person name="Stankova E."/>
            <person name="Vrbovska V."/>
            <person name="Nemec M."/>
            <person name="Bartak M."/>
            <person name="Svec P."/>
            <person name="Busse H.-J."/>
            <person name="Pantucek R."/>
        </authorList>
    </citation>
    <scope>NUCLEOTIDE SEQUENCE [LARGE SCALE GENOMIC DNA]</scope>
    <source>
        <strain evidence="1 2">CCM 8649</strain>
    </source>
</reference>
<keyword evidence="2" id="KW-1185">Reference proteome</keyword>
<evidence type="ECO:0000313" key="2">
    <source>
        <dbReference type="Proteomes" id="UP000177506"/>
    </source>
</evidence>
<dbReference type="AlphaFoldDB" id="A0A1G1TGR6"/>
<proteinExistence type="predicted"/>
<evidence type="ECO:0000313" key="1">
    <source>
        <dbReference type="EMBL" id="OGX90013.1"/>
    </source>
</evidence>
<name>A0A1G1TGR6_9BACT</name>
<organism evidence="1 2">
    <name type="scientific">Hymenobacter coccineus</name>
    <dbReference type="NCBI Taxonomy" id="1908235"/>
    <lineage>
        <taxon>Bacteria</taxon>
        <taxon>Pseudomonadati</taxon>
        <taxon>Bacteroidota</taxon>
        <taxon>Cytophagia</taxon>
        <taxon>Cytophagales</taxon>
        <taxon>Hymenobacteraceae</taxon>
        <taxon>Hymenobacter</taxon>
    </lineage>
</organism>
<dbReference type="Proteomes" id="UP000177506">
    <property type="component" value="Unassembled WGS sequence"/>
</dbReference>
<protein>
    <submittedName>
        <fullName evidence="1">Uncharacterized protein</fullName>
    </submittedName>
</protein>